<dbReference type="Gene3D" id="2.60.120.620">
    <property type="entry name" value="q2cbj1_9rhob like domain"/>
    <property type="match status" value="1"/>
</dbReference>
<evidence type="ECO:0008006" key="3">
    <source>
        <dbReference type="Google" id="ProtNLM"/>
    </source>
</evidence>
<organism evidence="1 2">
    <name type="scientific">Pseudoduganella rivuli</name>
    <dbReference type="NCBI Taxonomy" id="2666085"/>
    <lineage>
        <taxon>Bacteria</taxon>
        <taxon>Pseudomonadati</taxon>
        <taxon>Pseudomonadota</taxon>
        <taxon>Betaproteobacteria</taxon>
        <taxon>Burkholderiales</taxon>
        <taxon>Oxalobacteraceae</taxon>
        <taxon>Telluria group</taxon>
        <taxon>Pseudoduganella</taxon>
    </lineage>
</organism>
<dbReference type="Proteomes" id="UP000446768">
    <property type="component" value="Unassembled WGS sequence"/>
</dbReference>
<dbReference type="InterPro" id="IPR055091">
    <property type="entry name" value="WelO5-like"/>
</dbReference>
<protein>
    <recommendedName>
        <fullName evidence="3">Prolyl 4-hydroxylase alpha subunit Fe(2+) 2OG dioxygenase domain-containing protein</fullName>
    </recommendedName>
</protein>
<reference evidence="1 2" key="1">
    <citation type="submission" date="2019-11" db="EMBL/GenBank/DDBJ databases">
        <title>Novel species isolated from a subtropical stream in China.</title>
        <authorList>
            <person name="Lu H."/>
        </authorList>
    </citation>
    <scope>NUCLEOTIDE SEQUENCE [LARGE SCALE GENOMIC DNA]</scope>
    <source>
        <strain evidence="1 2">FT92W</strain>
    </source>
</reference>
<dbReference type="AlphaFoldDB" id="A0A7X2ILU5"/>
<name>A0A7X2ILU5_9BURK</name>
<gene>
    <name evidence="1" type="ORF">GJ700_11815</name>
</gene>
<keyword evidence="2" id="KW-1185">Reference proteome</keyword>
<proteinExistence type="predicted"/>
<sequence>MNSGWDPVVYDVTDKNLADLQLLRKLITGDHPVVVLRGLLEKEKLNDGLARINELYENAKVTPYVNGSLTLIGTFLVKYLHDVDQYFAAAKEADERAAAAGLDLAAYVRNKLRTVLGLNSFEVASEPDGRRYASSNVRICKNSIDTPLHNDNIMRDGAGHNIVLADLKHQLSCVVCLQGPKEGGELSIYRKPWEPADEVYKISAGLGYELGVVEGRDHCQFRPQSGDVYLLNPTNHHAVERVYGHDRITLGFFFGFFNDQLKDGVTWV</sequence>
<dbReference type="RefSeq" id="WP_154373891.1">
    <property type="nucleotide sequence ID" value="NZ_WKJJ01000006.1"/>
</dbReference>
<dbReference type="Pfam" id="PF22814">
    <property type="entry name" value="WelO5"/>
    <property type="match status" value="1"/>
</dbReference>
<accession>A0A7X2ILU5</accession>
<evidence type="ECO:0000313" key="1">
    <source>
        <dbReference type="EMBL" id="MRV72396.1"/>
    </source>
</evidence>
<dbReference type="EMBL" id="WKJJ01000006">
    <property type="protein sequence ID" value="MRV72396.1"/>
    <property type="molecule type" value="Genomic_DNA"/>
</dbReference>
<evidence type="ECO:0000313" key="2">
    <source>
        <dbReference type="Proteomes" id="UP000446768"/>
    </source>
</evidence>
<comment type="caution">
    <text evidence="1">The sequence shown here is derived from an EMBL/GenBank/DDBJ whole genome shotgun (WGS) entry which is preliminary data.</text>
</comment>